<dbReference type="OrthoDB" id="342900at2759"/>
<dbReference type="FunCoup" id="C4JIW2">
    <property type="interactions" value="851"/>
</dbReference>
<dbReference type="InterPro" id="IPR011989">
    <property type="entry name" value="ARM-like"/>
</dbReference>
<evidence type="ECO:0000256" key="2">
    <source>
        <dbReference type="ARBA" id="ARBA00009340"/>
    </source>
</evidence>
<comment type="function">
    <text evidence="5">Key component of the cytosolic iron-sulfur protein assembly (CIA) complex, a multiprotein complex that mediates the incorporation of iron-sulfur cluster into apoproteins specifically involved in DNA metabolism and genomic integrity. In the CIA complex, MMS19 acts as an adapter between early-acting CIA components and a subset of cellular target iron-sulfur proteins.</text>
</comment>
<keyword evidence="3" id="KW-0677">Repeat</keyword>
<feature type="domain" description="MMS19 C-terminal" evidence="6">
    <location>
        <begin position="357"/>
        <end position="581"/>
    </location>
</feature>
<evidence type="ECO:0000256" key="3">
    <source>
        <dbReference type="ARBA" id="ARBA00022737"/>
    </source>
</evidence>
<accession>C4JIW2</accession>
<dbReference type="KEGG" id="ure:UREG_01569"/>
<sequence length="699" mass="78269">MVEWDISNHVQTLFDSVYKYFPITFRSHPDSLYKITAQDLKDRLQDCLASTQAFAPLAFPDLLNKLDSNSVNTKKDALNALGACVLSYEPFVLARYSVTIWDSLKFEILNAQDDVLADESLRVLQLLLKRLSPPTPGTEKQPYLAHYMKPVLQECHDQLREPQQMRARPAQRILAFFSSSSSVAFDMISRAVIPPLFAEYRKTDDISKQRALLDTFICLFDSAISNFGTWLTPGPAPIPDNPLLEFKDQLIEIFSQALTNSPKDEVGLRTVALQGALKLSTLQGFLQNDEIGFYVQYFDDVLLNERFQEPQLRRQAVNALAEISKHKPALVISITIPAFMAHLPDNIPDMESKSIIVLEDLALLSTEQAVFYTFVSQLLKKLDVILTPGNLSSPAYVRAMLMSVLYAMERRGLDNDPHLEVYYQEIVCNLCRRAALAAVCNTEAAALSDPTVLDMLGRLCNQIIRFLPQHRHQEVCNNVYSLYSTQEEFPPIPLQGKSTLSRRRTMILSTYLLAGLSKDSIYPESDMAGLLAEVSQLSALEEDPPIQSALVRQLALLVNKFLTSSDLGIASKLLSSFMPSSPDDRKFSPQRVFSIVAPLISEKVRTLNTEPLDNENVTSQRNERKSAYLTALSGILFTMPSTLILPELPTLLPLLLQSLDLTTSQSEQIKTSTLETLAVIIRESGIHAIDEAGYVEDLL</sequence>
<evidence type="ECO:0000313" key="8">
    <source>
        <dbReference type="EMBL" id="EEP76720.1"/>
    </source>
</evidence>
<dbReference type="Gene3D" id="1.25.10.10">
    <property type="entry name" value="Leucine-rich Repeat Variant"/>
    <property type="match status" value="1"/>
</dbReference>
<proteinExistence type="inferred from homology"/>
<keyword evidence="5" id="KW-0227">DNA damage</keyword>
<evidence type="ECO:0000256" key="5">
    <source>
        <dbReference type="RuleBase" id="RU367072"/>
    </source>
</evidence>
<dbReference type="InterPro" id="IPR016024">
    <property type="entry name" value="ARM-type_fold"/>
</dbReference>
<dbReference type="InterPro" id="IPR024687">
    <property type="entry name" value="MMS19_C"/>
</dbReference>
<keyword evidence="9" id="KW-1185">Reference proteome</keyword>
<keyword evidence="4 5" id="KW-0539">Nucleus</keyword>
<dbReference type="OMA" id="HAMEHRE"/>
<comment type="similarity">
    <text evidence="2 5">Belongs to the MET18/MMS19 family.</text>
</comment>
<evidence type="ECO:0000256" key="1">
    <source>
        <dbReference type="ARBA" id="ARBA00004123"/>
    </source>
</evidence>
<dbReference type="PANTHER" id="PTHR12891">
    <property type="entry name" value="DNA REPAIR/TRANSCRIPTION PROTEIN MET18/MMS19"/>
    <property type="match status" value="1"/>
</dbReference>
<dbReference type="EMBL" id="CH476615">
    <property type="protein sequence ID" value="EEP76720.1"/>
    <property type="molecule type" value="Genomic_DNA"/>
</dbReference>
<dbReference type="InterPro" id="IPR039920">
    <property type="entry name" value="MMS19"/>
</dbReference>
<evidence type="ECO:0000259" key="7">
    <source>
        <dbReference type="Pfam" id="PF14500"/>
    </source>
</evidence>
<dbReference type="VEuPathDB" id="FungiDB:UREG_01569"/>
<dbReference type="GO" id="GO:0005634">
    <property type="term" value="C:nucleus"/>
    <property type="evidence" value="ECO:0007669"/>
    <property type="project" value="UniProtKB-SubCell"/>
</dbReference>
<evidence type="ECO:0000256" key="4">
    <source>
        <dbReference type="ARBA" id="ARBA00023242"/>
    </source>
</evidence>
<dbReference type="RefSeq" id="XP_002542053.1">
    <property type="nucleotide sequence ID" value="XM_002542007.1"/>
</dbReference>
<dbReference type="GO" id="GO:0006281">
    <property type="term" value="P:DNA repair"/>
    <property type="evidence" value="ECO:0007669"/>
    <property type="project" value="UniProtKB-UniRule"/>
</dbReference>
<dbReference type="eggNOG" id="KOG1967">
    <property type="taxonomic scope" value="Eukaryota"/>
</dbReference>
<feature type="domain" description="MMS19 N-terminal" evidence="7">
    <location>
        <begin position="2"/>
        <end position="110"/>
    </location>
</feature>
<dbReference type="InterPro" id="IPR029240">
    <property type="entry name" value="MMS19_N"/>
</dbReference>
<dbReference type="HOGENOM" id="CLU_005943_1_1_1"/>
<dbReference type="InParanoid" id="C4JIW2"/>
<feature type="domain" description="MMS19 C-terminal" evidence="6">
    <location>
        <begin position="588"/>
        <end position="695"/>
    </location>
</feature>
<dbReference type="SUPFAM" id="SSF48371">
    <property type="entry name" value="ARM repeat"/>
    <property type="match status" value="1"/>
</dbReference>
<dbReference type="PANTHER" id="PTHR12891:SF0">
    <property type="entry name" value="MMS19 NUCLEOTIDE EXCISION REPAIR PROTEIN HOMOLOG"/>
    <property type="match status" value="1"/>
</dbReference>
<gene>
    <name evidence="8" type="ORF">UREG_01569</name>
</gene>
<keyword evidence="5" id="KW-0234">DNA repair</keyword>
<dbReference type="Proteomes" id="UP000002058">
    <property type="component" value="Unassembled WGS sequence"/>
</dbReference>
<dbReference type="GO" id="GO:0097361">
    <property type="term" value="C:cytosolic [4Fe-4S] assembly targeting complex"/>
    <property type="evidence" value="ECO:0007669"/>
    <property type="project" value="UniProtKB-UniRule"/>
</dbReference>
<dbReference type="GO" id="GO:0051604">
    <property type="term" value="P:protein maturation"/>
    <property type="evidence" value="ECO:0007669"/>
    <property type="project" value="UniProtKB-UniRule"/>
</dbReference>
<dbReference type="STRING" id="336963.C4JIW2"/>
<dbReference type="Pfam" id="PF12460">
    <property type="entry name" value="MMS19_C"/>
    <property type="match status" value="2"/>
</dbReference>
<dbReference type="GeneID" id="8440985"/>
<evidence type="ECO:0000313" key="9">
    <source>
        <dbReference type="Proteomes" id="UP000002058"/>
    </source>
</evidence>
<dbReference type="Pfam" id="PF14500">
    <property type="entry name" value="MMS19_N"/>
    <property type="match status" value="1"/>
</dbReference>
<organism evidence="8 9">
    <name type="scientific">Uncinocarpus reesii (strain UAMH 1704)</name>
    <dbReference type="NCBI Taxonomy" id="336963"/>
    <lineage>
        <taxon>Eukaryota</taxon>
        <taxon>Fungi</taxon>
        <taxon>Dikarya</taxon>
        <taxon>Ascomycota</taxon>
        <taxon>Pezizomycotina</taxon>
        <taxon>Eurotiomycetes</taxon>
        <taxon>Eurotiomycetidae</taxon>
        <taxon>Onygenales</taxon>
        <taxon>Onygenaceae</taxon>
        <taxon>Uncinocarpus</taxon>
    </lineage>
</organism>
<protein>
    <recommendedName>
        <fullName evidence="5">MMS19 nucleotide excision repair protein</fullName>
    </recommendedName>
</protein>
<name>C4JIW2_UNCRE</name>
<dbReference type="AlphaFoldDB" id="C4JIW2"/>
<comment type="subcellular location">
    <subcellularLocation>
        <location evidence="1 5">Nucleus</location>
    </subcellularLocation>
</comment>
<evidence type="ECO:0000259" key="6">
    <source>
        <dbReference type="Pfam" id="PF12460"/>
    </source>
</evidence>
<reference evidence="9" key="1">
    <citation type="journal article" date="2009" name="Genome Res.">
        <title>Comparative genomic analyses of the human fungal pathogens Coccidioides and their relatives.</title>
        <authorList>
            <person name="Sharpton T.J."/>
            <person name="Stajich J.E."/>
            <person name="Rounsley S.D."/>
            <person name="Gardner M.J."/>
            <person name="Wortman J.R."/>
            <person name="Jordar V.S."/>
            <person name="Maiti R."/>
            <person name="Kodira C.D."/>
            <person name="Neafsey D.E."/>
            <person name="Zeng Q."/>
            <person name="Hung C.-Y."/>
            <person name="McMahan C."/>
            <person name="Muszewska A."/>
            <person name="Grynberg M."/>
            <person name="Mandel M.A."/>
            <person name="Kellner E.M."/>
            <person name="Barker B.M."/>
            <person name="Galgiani J.N."/>
            <person name="Orbach M.J."/>
            <person name="Kirkland T.N."/>
            <person name="Cole G.T."/>
            <person name="Henn M.R."/>
            <person name="Birren B.W."/>
            <person name="Taylor J.W."/>
        </authorList>
    </citation>
    <scope>NUCLEOTIDE SEQUENCE [LARGE SCALE GENOMIC DNA]</scope>
    <source>
        <strain evidence="9">UAMH 1704</strain>
    </source>
</reference>
<dbReference type="GO" id="GO:0016226">
    <property type="term" value="P:iron-sulfur cluster assembly"/>
    <property type="evidence" value="ECO:0007669"/>
    <property type="project" value="UniProtKB-UniRule"/>
</dbReference>